<dbReference type="RefSeq" id="WP_289444530.1">
    <property type="nucleotide sequence ID" value="NZ_JAUCGR010000001.1"/>
</dbReference>
<reference evidence="1 2" key="1">
    <citation type="submission" date="2023-06" db="EMBL/GenBank/DDBJ databases">
        <title>Cellulomonas sp. MW9 Whole genome sequence.</title>
        <authorList>
            <person name="Park S."/>
        </authorList>
    </citation>
    <scope>NUCLEOTIDE SEQUENCE [LARGE SCALE GENOMIC DNA]</scope>
    <source>
        <strain evidence="1 2">MW9</strain>
    </source>
</reference>
<organism evidence="1 2">
    <name type="scientific">Cellulomonas edaphi</name>
    <dbReference type="NCBI Taxonomy" id="3053468"/>
    <lineage>
        <taxon>Bacteria</taxon>
        <taxon>Bacillati</taxon>
        <taxon>Actinomycetota</taxon>
        <taxon>Actinomycetes</taxon>
        <taxon>Micrococcales</taxon>
        <taxon>Cellulomonadaceae</taxon>
        <taxon>Cellulomonas</taxon>
    </lineage>
</organism>
<proteinExistence type="predicted"/>
<evidence type="ECO:0000313" key="1">
    <source>
        <dbReference type="EMBL" id="MDM7829982.1"/>
    </source>
</evidence>
<dbReference type="Proteomes" id="UP001321453">
    <property type="component" value="Unassembled WGS sequence"/>
</dbReference>
<protein>
    <submittedName>
        <fullName evidence="1">Uncharacterized protein</fullName>
    </submittedName>
</protein>
<accession>A0ABT7S2Z7</accession>
<comment type="caution">
    <text evidence="1">The sequence shown here is derived from an EMBL/GenBank/DDBJ whole genome shotgun (WGS) entry which is preliminary data.</text>
</comment>
<gene>
    <name evidence="1" type="ORF">QRT05_01435</name>
</gene>
<sequence>MGHDWVVPAELDGQHVLAVPGGSDVVALATAWFPDARWEQQPSVSAPAVTRPAGARFRGVAVQEAAVVTTGSLRLGDAGLLVGPVTVEGHDLYGLAEPSERAVAWTTAAARHVAGLTVTPDRLHRLAPSAGAAVDLTLWSAQPVSAADVVPVVRPALSGSRLGGVPQPHGGAPTPFSLTATFEYDGAIVVSMERPGERPAVLDALDWREHGPWAYRVVWEPLEPGELATESPSPLHVIARDRVAPSMARVAAALREAVGGTVVDSSGFVVTPDELRHRSARR</sequence>
<dbReference type="EMBL" id="JAUCGR010000001">
    <property type="protein sequence ID" value="MDM7829982.1"/>
    <property type="molecule type" value="Genomic_DNA"/>
</dbReference>
<name>A0ABT7S2Z7_9CELL</name>
<evidence type="ECO:0000313" key="2">
    <source>
        <dbReference type="Proteomes" id="UP001321453"/>
    </source>
</evidence>
<keyword evidence="2" id="KW-1185">Reference proteome</keyword>